<evidence type="ECO:0000313" key="10">
    <source>
        <dbReference type="EMBL" id="MCO5957870.1"/>
    </source>
</evidence>
<dbReference type="GO" id="GO:0016020">
    <property type="term" value="C:membrane"/>
    <property type="evidence" value="ECO:0007669"/>
    <property type="project" value="UniProtKB-SubCell"/>
</dbReference>
<evidence type="ECO:0000313" key="12">
    <source>
        <dbReference type="Proteomes" id="UP001155380"/>
    </source>
</evidence>
<feature type="region of interest" description="Disordered" evidence="7">
    <location>
        <begin position="59"/>
        <end position="120"/>
    </location>
</feature>
<keyword evidence="4" id="KW-1003">Cell membrane</keyword>
<evidence type="ECO:0000256" key="8">
    <source>
        <dbReference type="SAM" id="SignalP"/>
    </source>
</evidence>
<feature type="compositionally biased region" description="Pro residues" evidence="7">
    <location>
        <begin position="104"/>
        <end position="120"/>
    </location>
</feature>
<dbReference type="EMBL" id="JAMQAY010000003">
    <property type="protein sequence ID" value="MCM2401417.1"/>
    <property type="molecule type" value="Genomic_DNA"/>
</dbReference>
<keyword evidence="5" id="KW-0430">Lectin</keyword>
<comment type="caution">
    <text evidence="10">The sequence shown here is derived from an EMBL/GenBank/DDBJ whole genome shotgun (WGS) entry which is preliminary data.</text>
</comment>
<accession>A0AAJ1BYK7</accession>
<evidence type="ECO:0000256" key="7">
    <source>
        <dbReference type="SAM" id="MobiDB-lite"/>
    </source>
</evidence>
<keyword evidence="4" id="KW-0472">Membrane</keyword>
<dbReference type="EMBL" id="JAMXLX010000004">
    <property type="protein sequence ID" value="MCO5957870.1"/>
    <property type="molecule type" value="Genomic_DNA"/>
</dbReference>
<keyword evidence="11" id="KW-1185">Reference proteome</keyword>
<keyword evidence="8" id="KW-0732">Signal</keyword>
<comment type="function">
    <text evidence="6">Has immunoglobulin-binding and hemagglutination properties, and can bind to mannose. Essential for virulence. May be involved in LPS biosynthesis or polysaccharide transport.</text>
</comment>
<feature type="signal peptide" evidence="8">
    <location>
        <begin position="1"/>
        <end position="26"/>
    </location>
</feature>
<proteinExistence type="inferred from homology"/>
<evidence type="ECO:0000256" key="3">
    <source>
        <dbReference type="ARBA" id="ARBA00020552"/>
    </source>
</evidence>
<dbReference type="Pfam" id="PF07886">
    <property type="entry name" value="BA14K"/>
    <property type="match status" value="1"/>
</dbReference>
<protein>
    <recommendedName>
        <fullName evidence="3">Lectin-like protein BA14k</fullName>
    </recommendedName>
</protein>
<evidence type="ECO:0000256" key="5">
    <source>
        <dbReference type="ARBA" id="ARBA00022734"/>
    </source>
</evidence>
<dbReference type="RefSeq" id="WP_250914100.1">
    <property type="nucleotide sequence ID" value="NZ_JAMQAY010000003.1"/>
</dbReference>
<comment type="subcellular location">
    <subcellularLocation>
        <location evidence="1">Membrane</location>
        <topology evidence="1">Single-pass membrane protein</topology>
    </subcellularLocation>
</comment>
<evidence type="ECO:0000256" key="4">
    <source>
        <dbReference type="ARBA" id="ARBA00022475"/>
    </source>
</evidence>
<dbReference type="GO" id="GO:0030246">
    <property type="term" value="F:carbohydrate binding"/>
    <property type="evidence" value="ECO:0007669"/>
    <property type="project" value="UniProtKB-KW"/>
</dbReference>
<dbReference type="InterPro" id="IPR012413">
    <property type="entry name" value="BA14K"/>
</dbReference>
<evidence type="ECO:0000256" key="1">
    <source>
        <dbReference type="ARBA" id="ARBA00004167"/>
    </source>
</evidence>
<evidence type="ECO:0000256" key="2">
    <source>
        <dbReference type="ARBA" id="ARBA00010270"/>
    </source>
</evidence>
<reference evidence="10 11" key="1">
    <citation type="submission" date="2022-06" db="EMBL/GenBank/DDBJ databases">
        <authorList>
            <person name="Sun Q."/>
        </authorList>
    </citation>
    <scope>NUCLEOTIDE SEQUENCE</scope>
    <source>
        <strain evidence="10">S101</strain>
        <strain evidence="9 11">S153</strain>
    </source>
</reference>
<feature type="compositionally biased region" description="Pro residues" evidence="7">
    <location>
        <begin position="63"/>
        <end position="72"/>
    </location>
</feature>
<comment type="similarity">
    <text evidence="2">Belongs to the BA14k family.</text>
</comment>
<organism evidence="10 12">
    <name type="scientific">Ciceribacter sichuanensis</name>
    <dbReference type="NCBI Taxonomy" id="2949647"/>
    <lineage>
        <taxon>Bacteria</taxon>
        <taxon>Pseudomonadati</taxon>
        <taxon>Pseudomonadota</taxon>
        <taxon>Alphaproteobacteria</taxon>
        <taxon>Hyphomicrobiales</taxon>
        <taxon>Rhizobiaceae</taxon>
        <taxon>Ciceribacter</taxon>
    </lineage>
</organism>
<dbReference type="Proteomes" id="UP001155079">
    <property type="component" value="Unassembled WGS sequence"/>
</dbReference>
<dbReference type="AlphaFoldDB" id="A0AAJ1BYK7"/>
<feature type="chain" id="PRO_5042516284" description="Lectin-like protein BA14k" evidence="8">
    <location>
        <begin position="27"/>
        <end position="166"/>
    </location>
</feature>
<evidence type="ECO:0000313" key="9">
    <source>
        <dbReference type="EMBL" id="MCM2401417.1"/>
    </source>
</evidence>
<evidence type="ECO:0000256" key="6">
    <source>
        <dbReference type="ARBA" id="ARBA00025321"/>
    </source>
</evidence>
<dbReference type="Proteomes" id="UP001155380">
    <property type="component" value="Unassembled WGS sequence"/>
</dbReference>
<gene>
    <name evidence="9" type="ORF">NBH20_09635</name>
    <name evidence="10" type="ORF">NBH21_13910</name>
</gene>
<sequence>MIRLFGKILLGAQLGLVGLSSVAAQAAMPMTEVAPAAAERSGVVKVQTYCDAYGCYETRRPPGYRPPPPPPGWDDGYRRPPPPRWDDDYPRRRPPGWDDGYYRRPPPPPPPVYRRPPPPPAYGMPPGRNWNRHVRWCLDRYQSYNPQTNRFLSSSGYFKVCRSPYY</sequence>
<name>A0AAJ1BYK7_9HYPH</name>
<evidence type="ECO:0000313" key="11">
    <source>
        <dbReference type="Proteomes" id="UP001155079"/>
    </source>
</evidence>